<reference evidence="15" key="3">
    <citation type="submission" date="2014-06" db="EMBL/GenBank/DDBJ databases">
        <authorList>
            <person name="Berkman J.Paul."/>
        </authorList>
    </citation>
    <scope>NUCLEOTIDE SEQUENCE [LARGE SCALE GENOMIC DNA]</scope>
</reference>
<dbReference type="Pfam" id="PF02463">
    <property type="entry name" value="SMC_N"/>
    <property type="match status" value="1"/>
</dbReference>
<keyword evidence="17" id="KW-1185">Reference proteome</keyword>
<evidence type="ECO:0000256" key="3">
    <source>
        <dbReference type="ARBA" id="ARBA00022618"/>
    </source>
</evidence>
<dbReference type="AlphaFoldDB" id="A0A0F7RW81"/>
<dbReference type="InterPro" id="IPR024704">
    <property type="entry name" value="SMC"/>
</dbReference>
<dbReference type="GO" id="GO:0005524">
    <property type="term" value="F:ATP binding"/>
    <property type="evidence" value="ECO:0007669"/>
    <property type="project" value="UniProtKB-KW"/>
</dbReference>
<keyword evidence="3" id="KW-0132">Cell division</keyword>
<dbReference type="GO" id="GO:0016887">
    <property type="term" value="F:ATP hydrolysis activity"/>
    <property type="evidence" value="ECO:0007669"/>
    <property type="project" value="InterPro"/>
</dbReference>
<evidence type="ECO:0000256" key="10">
    <source>
        <dbReference type="ARBA" id="ARBA00023306"/>
    </source>
</evidence>
<evidence type="ECO:0000256" key="2">
    <source>
        <dbReference type="ARBA" id="ARBA00005231"/>
    </source>
</evidence>
<sequence length="1229" mass="136453">MRIEELIIDGFKSYPVRTHVSGFDASFNAITGLNGSGKSNILDSICFVLGITNLTAVRANNLQDLIYKRGQAGITKASVTIVFDNTDRSKSPVSFENCPQITVTRQIAMGGLSKFLINGHKATQQAVQNMFQSVQLNINNPNFLIMQGKITKVLNMKPAEILSMIEEAAGTRMFEDRKDKAIKTMSKKDQKVKEITALLEEEITPKLDKLREEKRSFLEYQKASTELDRLTRLAKAYEWQQCCAKYEERKALVDQKSQDVQGREDEAKALNRQIDSIGEELAQIEKKKEAEMTKGGKLQALVDKSKELQHDLVKRKTNVDLKMGSVEEERKKLQADQASLESLHQTLKENEEELVEMSGSFSKLKADYDGAVADVNKQDELLQTLLTGMASSSKSKAGESSAGGYMGQIASARAEETAASTEIEQSKLRIDHLEKEVRQKEPLAKKAQKDAAGLMNELESSRAAVQQLEAHMQKLGWDDEKEKSMLQSKAEWSRRVSDLLEREEALKSKLAGMDFQYSDPEPNFDRSRVKGLVASLIQLDQDKHKYSTALEICAGGRLYNVVVEDEKVGSKLLAHGQLKKRVTLIPLNKINAFVASAEKVGAAQKLAPGKVDLALTLVGYDDEVSRAMEYVFGNTLVCADAATAKRVTFDNAVRMKSVTLDGDVYDPAGTLSGGSKPNSGNVLVKMQDLIKIDKALKEAKLELGKVESEIQSSKAQMASFSKAKRDLDLKRHQVTLLESQISGSNATRIIGEVEKAKASIVELKQAIDAAKQRQQNAGKEAKRLEKEMEEFEKNKDSKLDQLKAEIKSKKAEVQKRSGEIKARQGEVRTLELEIEQTRAEITACEKTCCDGERAIKKVEAELGNMQAKLEELQADVDQVEAKLTKERATLSGYDDELAALRNALKSKKQEIADGALAIKQLTHDREKLKGDVEGYKKLIQQLENQFEWIQSEQRFFGQAGTVYDFGKHNMGEVRKRCKKLEETQQGMRKKVNPKVLSMIEGVEKKESTLKTMLSTVLKDKDKIEDTITELDRYKRDALQNTWEKVNADFGSIFGELLPGNYAKLQPPENQDLTQGLEVKVRLGTVWKQSLTELSGGQRSLIALSLIMSLLQFKPAPMYILDEIDAALDLSHTQHIGQLFRNRFRGSQFIVVSLKEGLFTNANVLFRARFRDGTSLVERTVNANRTTSGQEGDKENAMPQSSAAAGGKGKKGGAKAGAGGALGNGRMVAA</sequence>
<dbReference type="FunFam" id="3.40.50.300:FF:000278">
    <property type="entry name" value="Structural maintenance of chromosomes 2"/>
    <property type="match status" value="1"/>
</dbReference>
<evidence type="ECO:0000259" key="14">
    <source>
        <dbReference type="SMART" id="SM00968"/>
    </source>
</evidence>
<dbReference type="FunFam" id="3.40.50.300:FF:000385">
    <property type="entry name" value="Structural maintenance of chromosomes 2"/>
    <property type="match status" value="1"/>
</dbReference>
<evidence type="ECO:0000313" key="17">
    <source>
        <dbReference type="Proteomes" id="UP000242770"/>
    </source>
</evidence>
<dbReference type="GO" id="GO:0007076">
    <property type="term" value="P:mitotic chromosome condensation"/>
    <property type="evidence" value="ECO:0007669"/>
    <property type="project" value="UniProtKB-ARBA"/>
</dbReference>
<feature type="coiled-coil region" evidence="12">
    <location>
        <begin position="689"/>
        <end position="716"/>
    </location>
</feature>
<evidence type="ECO:0000256" key="7">
    <source>
        <dbReference type="ARBA" id="ARBA00023054"/>
    </source>
</evidence>
<evidence type="ECO:0000256" key="12">
    <source>
        <dbReference type="SAM" id="Coils"/>
    </source>
</evidence>
<dbReference type="GO" id="GO:0005694">
    <property type="term" value="C:chromosome"/>
    <property type="evidence" value="ECO:0007669"/>
    <property type="project" value="InterPro"/>
</dbReference>
<name>A0A0F7RW81_9BASI</name>
<evidence type="ECO:0000256" key="8">
    <source>
        <dbReference type="ARBA" id="ARBA00023067"/>
    </source>
</evidence>
<keyword evidence="10" id="KW-0131">Cell cycle</keyword>
<dbReference type="InterPro" id="IPR010935">
    <property type="entry name" value="SMC_hinge"/>
</dbReference>
<dbReference type="InterPro" id="IPR027417">
    <property type="entry name" value="P-loop_NTPase"/>
</dbReference>
<dbReference type="CDD" id="cd03273">
    <property type="entry name" value="ABC_SMC2_euk"/>
    <property type="match status" value="1"/>
</dbReference>
<dbReference type="Gene3D" id="1.10.287.1490">
    <property type="match status" value="1"/>
</dbReference>
<dbReference type="Gene3D" id="3.40.50.300">
    <property type="entry name" value="P-loop containing nucleotide triphosphate hydrolases"/>
    <property type="match status" value="2"/>
</dbReference>
<evidence type="ECO:0000313" key="16">
    <source>
        <dbReference type="EMBL" id="CDU22936.1"/>
    </source>
</evidence>
<feature type="domain" description="SMC hinge" evidence="14">
    <location>
        <begin position="527"/>
        <end position="648"/>
    </location>
</feature>
<evidence type="ECO:0000256" key="1">
    <source>
        <dbReference type="ARBA" id="ARBA00004123"/>
    </source>
</evidence>
<dbReference type="PANTHER" id="PTHR43977">
    <property type="entry name" value="STRUCTURAL MAINTENANCE OF CHROMOSOMES PROTEIN 3"/>
    <property type="match status" value="1"/>
</dbReference>
<dbReference type="Gene3D" id="1.20.1060.20">
    <property type="match status" value="1"/>
</dbReference>
<keyword evidence="8" id="KW-0226">DNA condensation</keyword>
<feature type="coiled-coil region" evidence="12">
    <location>
        <begin position="416"/>
        <end position="471"/>
    </location>
</feature>
<dbReference type="SUPFAM" id="SSF57997">
    <property type="entry name" value="Tropomyosin"/>
    <property type="match status" value="1"/>
</dbReference>
<dbReference type="STRING" id="49012.A0A0F7RW81"/>
<dbReference type="SUPFAM" id="SSF52540">
    <property type="entry name" value="P-loop containing nucleoside triphosphate hydrolases"/>
    <property type="match status" value="1"/>
</dbReference>
<evidence type="ECO:0000256" key="11">
    <source>
        <dbReference type="PIRNR" id="PIRNR005719"/>
    </source>
</evidence>
<gene>
    <name evidence="15" type="primary">SSCI63080.1</name>
    <name evidence="16" type="ORF">SPSC_01566</name>
</gene>
<organism evidence="15 17">
    <name type="scientific">Sporisorium scitamineum</name>
    <dbReference type="NCBI Taxonomy" id="49012"/>
    <lineage>
        <taxon>Eukaryota</taxon>
        <taxon>Fungi</taxon>
        <taxon>Dikarya</taxon>
        <taxon>Basidiomycota</taxon>
        <taxon>Ustilaginomycotina</taxon>
        <taxon>Ustilaginomycetes</taxon>
        <taxon>Ustilaginales</taxon>
        <taxon>Ustilaginaceae</taxon>
        <taxon>Sporisorium</taxon>
    </lineage>
</organism>
<keyword evidence="9 11" id="KW-0539">Nucleus</keyword>
<evidence type="ECO:0000313" key="15">
    <source>
        <dbReference type="EMBL" id="CDS01296.1"/>
    </source>
</evidence>
<dbReference type="GO" id="GO:0005634">
    <property type="term" value="C:nucleus"/>
    <property type="evidence" value="ECO:0007669"/>
    <property type="project" value="UniProtKB-SubCell"/>
</dbReference>
<dbReference type="InterPro" id="IPR036277">
    <property type="entry name" value="SMC_hinge_sf"/>
</dbReference>
<comment type="similarity">
    <text evidence="2">Belongs to the SMC family. SMC2 subfamily.</text>
</comment>
<evidence type="ECO:0000256" key="4">
    <source>
        <dbReference type="ARBA" id="ARBA00022741"/>
    </source>
</evidence>
<comment type="subcellular location">
    <subcellularLocation>
        <location evidence="1 11">Nucleus</location>
    </subcellularLocation>
</comment>
<dbReference type="OrthoDB" id="10255539at2759"/>
<keyword evidence="4" id="KW-0547">Nucleotide-binding</keyword>
<reference evidence="16" key="1">
    <citation type="submission" date="2014-06" db="EMBL/GenBank/DDBJ databases">
        <authorList>
            <person name="Ju J."/>
            <person name="Zhang J."/>
        </authorList>
    </citation>
    <scope>NUCLEOTIDE SEQUENCE</scope>
    <source>
        <strain evidence="16">SscI8</strain>
    </source>
</reference>
<dbReference type="Proteomes" id="UP000242770">
    <property type="component" value="Unassembled WGS sequence"/>
</dbReference>
<accession>A0A0F7RW81</accession>
<dbReference type="GO" id="GO:0051301">
    <property type="term" value="P:cell division"/>
    <property type="evidence" value="ECO:0007669"/>
    <property type="project" value="UniProtKB-KW"/>
</dbReference>
<reference evidence="17" key="2">
    <citation type="submission" date="2014-06" db="EMBL/GenBank/DDBJ databases">
        <authorList>
            <person name="Berkman P.J."/>
        </authorList>
    </citation>
    <scope>NUCLEOTIDE SEQUENCE [LARGE SCALE GENOMIC DNA]</scope>
</reference>
<dbReference type="EMBL" id="CCFA01003749">
    <property type="protein sequence ID" value="CDS01296.1"/>
    <property type="molecule type" value="Genomic_DNA"/>
</dbReference>
<protein>
    <recommendedName>
        <fullName evidence="11">Structural maintenance of chromosomes protein</fullName>
    </recommendedName>
</protein>
<dbReference type="SMART" id="SM00968">
    <property type="entry name" value="SMC_hinge"/>
    <property type="match status" value="1"/>
</dbReference>
<dbReference type="InterPro" id="IPR027120">
    <property type="entry name" value="Smc2_ABC"/>
</dbReference>
<keyword evidence="6" id="KW-0067">ATP-binding</keyword>
<feature type="compositionally biased region" description="Polar residues" evidence="13">
    <location>
        <begin position="1180"/>
        <end position="1189"/>
    </location>
</feature>
<evidence type="ECO:0000256" key="9">
    <source>
        <dbReference type="ARBA" id="ARBA00023242"/>
    </source>
</evidence>
<dbReference type="PIRSF" id="PIRSF005719">
    <property type="entry name" value="SMC"/>
    <property type="match status" value="1"/>
</dbReference>
<feature type="compositionally biased region" description="Gly residues" evidence="13">
    <location>
        <begin position="1213"/>
        <end position="1222"/>
    </location>
</feature>
<feature type="coiled-coil region" evidence="12">
    <location>
        <begin position="323"/>
        <end position="360"/>
    </location>
</feature>
<dbReference type="Pfam" id="PF06470">
    <property type="entry name" value="SMC_hinge"/>
    <property type="match status" value="1"/>
</dbReference>
<proteinExistence type="inferred from homology"/>
<dbReference type="SUPFAM" id="SSF75553">
    <property type="entry name" value="Smc hinge domain"/>
    <property type="match status" value="1"/>
</dbReference>
<feature type="coiled-coil region" evidence="12">
    <location>
        <begin position="220"/>
        <end position="294"/>
    </location>
</feature>
<feature type="region of interest" description="Disordered" evidence="13">
    <location>
        <begin position="1180"/>
        <end position="1229"/>
    </location>
</feature>
<evidence type="ECO:0000256" key="5">
    <source>
        <dbReference type="ARBA" id="ARBA00022776"/>
    </source>
</evidence>
<dbReference type="Gene3D" id="3.30.70.1620">
    <property type="match status" value="1"/>
</dbReference>
<keyword evidence="5" id="KW-0498">Mitosis</keyword>
<dbReference type="InterPro" id="IPR003395">
    <property type="entry name" value="RecF/RecN/SMC_N"/>
</dbReference>
<evidence type="ECO:0000256" key="13">
    <source>
        <dbReference type="SAM" id="MobiDB-lite"/>
    </source>
</evidence>
<keyword evidence="7 12" id="KW-0175">Coiled coil</keyword>
<dbReference type="EMBL" id="LK056662">
    <property type="protein sequence ID" value="CDU22936.1"/>
    <property type="molecule type" value="Genomic_DNA"/>
</dbReference>
<feature type="coiled-coil region" evidence="12">
    <location>
        <begin position="753"/>
        <end position="952"/>
    </location>
</feature>
<evidence type="ECO:0000256" key="6">
    <source>
        <dbReference type="ARBA" id="ARBA00022840"/>
    </source>
</evidence>